<evidence type="ECO:0000259" key="2">
    <source>
        <dbReference type="PROSITE" id="PS50011"/>
    </source>
</evidence>
<dbReference type="AlphaFoldDB" id="A0A5J5BYQ8"/>
<feature type="transmembrane region" description="Helical" evidence="1">
    <location>
        <begin position="216"/>
        <end position="239"/>
    </location>
</feature>
<evidence type="ECO:0000313" key="4">
    <source>
        <dbReference type="Proteomes" id="UP000325577"/>
    </source>
</evidence>
<dbReference type="PANTHER" id="PTHR48055">
    <property type="entry name" value="LEUCINE-RICH REPEAT RECEPTOR PROTEIN KINASE EMS1"/>
    <property type="match status" value="1"/>
</dbReference>
<proteinExistence type="predicted"/>
<dbReference type="PANTHER" id="PTHR48055:SF26">
    <property type="entry name" value="TRANSFERASE, PROTEIN KINASE RLK-PELLE-URK-2 FAMILY"/>
    <property type="match status" value="1"/>
</dbReference>
<reference evidence="3 4" key="1">
    <citation type="submission" date="2019-09" db="EMBL/GenBank/DDBJ databases">
        <title>A chromosome-level genome assembly of the Chinese tupelo Nyssa sinensis.</title>
        <authorList>
            <person name="Yang X."/>
            <person name="Kang M."/>
            <person name="Yang Y."/>
            <person name="Xiong H."/>
            <person name="Wang M."/>
            <person name="Zhang Z."/>
            <person name="Wang Z."/>
            <person name="Wu H."/>
            <person name="Ma T."/>
            <person name="Liu J."/>
            <person name="Xi Z."/>
        </authorList>
    </citation>
    <scope>NUCLEOTIDE SEQUENCE [LARGE SCALE GENOMIC DNA]</scope>
    <source>
        <strain evidence="3">J267</strain>
        <tissue evidence="3">Leaf</tissue>
    </source>
</reference>
<dbReference type="InterPro" id="IPR008271">
    <property type="entry name" value="Ser/Thr_kinase_AS"/>
</dbReference>
<name>A0A5J5BYQ8_9ASTE</name>
<dbReference type="Proteomes" id="UP000325577">
    <property type="component" value="Linkage Group LG1"/>
</dbReference>
<sequence>MDGAKYPKPAISIYIFTLITTVKFAVSQFPGNDCILNFGNLSSYTSSCEGGEWGGFLNNNCCGGLFDEYLYALGQRANQTGLIYLNSSEQMNCLNRMNSVSSDVQDCGIEKLTRGSGGCSEFSVEDVNGKLGDKLRTLKEGCKLESPAREWNQSCGSCVRSWEDIRGTYSYNGESTEVESDICRFAVLVSLTSSRIADNIWVQKILKCLGEQDSGIGLWILIGGAIGIAMAAIILIWILSRRWHKSNVRPQKDATKNAILKGSGYLKVPIKEVYSATNNLNESNFIGEGMAGKVYKGTLSNNQHVAVKHITSDGNVETFLREVRSLSHVKHPNLVALLGYCENEDECFLIYELCPNGNLAEWLFGKHKVLSWIQRLHIAVDSARGLWFLHTYPEGCIVHRDIKPTNILLGTNFEAKLSDFGLSKVIDLGQTQVSSEVRGTFGYVDPEYQCNHQVNSSGDVYSFGIVLLQILSGRKVINMNLKKPMPLSKMAKSLTRGRSIAEFADPKLDGGYSSEAFDLTFKLALSCTTLREQRPSMEQVVIKLEEALDISTRAETSTPPTTPDLPSTP</sequence>
<dbReference type="InterPro" id="IPR000719">
    <property type="entry name" value="Prot_kinase_dom"/>
</dbReference>
<dbReference type="InterPro" id="IPR051564">
    <property type="entry name" value="LRR_receptor-like_kinase"/>
</dbReference>
<dbReference type="GO" id="GO:0005524">
    <property type="term" value="F:ATP binding"/>
    <property type="evidence" value="ECO:0007669"/>
    <property type="project" value="InterPro"/>
</dbReference>
<keyword evidence="4" id="KW-1185">Reference proteome</keyword>
<dbReference type="Pfam" id="PF00069">
    <property type="entry name" value="Pkinase"/>
    <property type="match status" value="1"/>
</dbReference>
<dbReference type="InterPro" id="IPR011009">
    <property type="entry name" value="Kinase-like_dom_sf"/>
</dbReference>
<dbReference type="Pfam" id="PF19160">
    <property type="entry name" value="SPARK"/>
    <property type="match status" value="1"/>
</dbReference>
<dbReference type="FunFam" id="1.10.510.10:FF:000530">
    <property type="entry name" value="probable receptor-like protein kinase At5g59700"/>
    <property type="match status" value="1"/>
</dbReference>
<dbReference type="Gene3D" id="3.30.200.20">
    <property type="entry name" value="Phosphorylase Kinase, domain 1"/>
    <property type="match status" value="1"/>
</dbReference>
<evidence type="ECO:0000256" key="1">
    <source>
        <dbReference type="SAM" id="Phobius"/>
    </source>
</evidence>
<dbReference type="InterPro" id="IPR043891">
    <property type="entry name" value="SPARK"/>
</dbReference>
<dbReference type="PROSITE" id="PS50011">
    <property type="entry name" value="PROTEIN_KINASE_DOM"/>
    <property type="match status" value="1"/>
</dbReference>
<dbReference type="Gene3D" id="1.10.510.10">
    <property type="entry name" value="Transferase(Phosphotransferase) domain 1"/>
    <property type="match status" value="1"/>
</dbReference>
<dbReference type="EMBL" id="CM018032">
    <property type="protein sequence ID" value="KAA8548078.1"/>
    <property type="molecule type" value="Genomic_DNA"/>
</dbReference>
<gene>
    <name evidence="3" type="ORF">F0562_004661</name>
</gene>
<dbReference type="PROSITE" id="PS00108">
    <property type="entry name" value="PROTEIN_KINASE_ST"/>
    <property type="match status" value="1"/>
</dbReference>
<protein>
    <recommendedName>
        <fullName evidence="2">Protein kinase domain-containing protein</fullName>
    </recommendedName>
</protein>
<keyword evidence="1" id="KW-0812">Transmembrane</keyword>
<dbReference type="OrthoDB" id="4062651at2759"/>
<dbReference type="SUPFAM" id="SSF56112">
    <property type="entry name" value="Protein kinase-like (PK-like)"/>
    <property type="match status" value="1"/>
</dbReference>
<keyword evidence="1" id="KW-0472">Membrane</keyword>
<evidence type="ECO:0000313" key="3">
    <source>
        <dbReference type="EMBL" id="KAA8548078.1"/>
    </source>
</evidence>
<dbReference type="FunFam" id="3.30.200.20:FF:000608">
    <property type="entry name" value="Serine/threonine kinase protein"/>
    <property type="match status" value="1"/>
</dbReference>
<dbReference type="GO" id="GO:0016020">
    <property type="term" value="C:membrane"/>
    <property type="evidence" value="ECO:0007669"/>
    <property type="project" value="TreeGrafter"/>
</dbReference>
<dbReference type="SMART" id="SM00220">
    <property type="entry name" value="S_TKc"/>
    <property type="match status" value="1"/>
</dbReference>
<accession>A0A5J5BYQ8</accession>
<dbReference type="GO" id="GO:0004672">
    <property type="term" value="F:protein kinase activity"/>
    <property type="evidence" value="ECO:0007669"/>
    <property type="project" value="InterPro"/>
</dbReference>
<organism evidence="3 4">
    <name type="scientific">Nyssa sinensis</name>
    <dbReference type="NCBI Taxonomy" id="561372"/>
    <lineage>
        <taxon>Eukaryota</taxon>
        <taxon>Viridiplantae</taxon>
        <taxon>Streptophyta</taxon>
        <taxon>Embryophyta</taxon>
        <taxon>Tracheophyta</taxon>
        <taxon>Spermatophyta</taxon>
        <taxon>Magnoliopsida</taxon>
        <taxon>eudicotyledons</taxon>
        <taxon>Gunneridae</taxon>
        <taxon>Pentapetalae</taxon>
        <taxon>asterids</taxon>
        <taxon>Cornales</taxon>
        <taxon>Nyssaceae</taxon>
        <taxon>Nyssa</taxon>
    </lineage>
</organism>
<keyword evidence="1" id="KW-1133">Transmembrane helix</keyword>
<feature type="domain" description="Protein kinase" evidence="2">
    <location>
        <begin position="280"/>
        <end position="548"/>
    </location>
</feature>